<dbReference type="AlphaFoldDB" id="A0A0P6YHQ7"/>
<proteinExistence type="predicted"/>
<evidence type="ECO:0000313" key="1">
    <source>
        <dbReference type="EMBL" id="KPL89993.1"/>
    </source>
</evidence>
<gene>
    <name evidence="1" type="ORF">SE18_08545</name>
</gene>
<accession>A0A0P6YHQ7</accession>
<organism evidence="1 2">
    <name type="scientific">Herpetosiphon geysericola</name>
    <dbReference type="NCBI Taxonomy" id="70996"/>
    <lineage>
        <taxon>Bacteria</taxon>
        <taxon>Bacillati</taxon>
        <taxon>Chloroflexota</taxon>
        <taxon>Chloroflexia</taxon>
        <taxon>Herpetosiphonales</taxon>
        <taxon>Herpetosiphonaceae</taxon>
        <taxon>Herpetosiphon</taxon>
    </lineage>
</organism>
<evidence type="ECO:0000313" key="2">
    <source>
        <dbReference type="Proteomes" id="UP000050277"/>
    </source>
</evidence>
<comment type="caution">
    <text evidence="1">The sequence shown here is derived from an EMBL/GenBank/DDBJ whole genome shotgun (WGS) entry which is preliminary data.</text>
</comment>
<reference evidence="1 2" key="1">
    <citation type="submission" date="2015-07" db="EMBL/GenBank/DDBJ databases">
        <title>Whole genome sequence of Herpetosiphon geysericola DSM 7119.</title>
        <authorList>
            <person name="Hemp J."/>
            <person name="Ward L.M."/>
            <person name="Pace L.A."/>
            <person name="Fischer W.W."/>
        </authorList>
    </citation>
    <scope>NUCLEOTIDE SEQUENCE [LARGE SCALE GENOMIC DNA]</scope>
    <source>
        <strain evidence="1 2">DSM 7119</strain>
    </source>
</reference>
<dbReference type="STRING" id="70996.SE18_08545"/>
<sequence length="97" mass="10817">MTNRATAALNEIDRTAERHAKAELYPGHGVRTGALRRSITAIPAVTRGRRIIGGIGTTKGDVSAYARVIHRKYEYLTKGLHKTIPSVLEIIERHMRK</sequence>
<keyword evidence="2" id="KW-1185">Reference proteome</keyword>
<name>A0A0P6YHQ7_9CHLR</name>
<dbReference type="Proteomes" id="UP000050277">
    <property type="component" value="Unassembled WGS sequence"/>
</dbReference>
<dbReference type="EMBL" id="LGKP01000014">
    <property type="protein sequence ID" value="KPL89993.1"/>
    <property type="molecule type" value="Genomic_DNA"/>
</dbReference>
<protein>
    <submittedName>
        <fullName evidence="1">Uncharacterized protein</fullName>
    </submittedName>
</protein>